<protein>
    <submittedName>
        <fullName evidence="1">HS12B-like protein</fullName>
    </submittedName>
</protein>
<proteinExistence type="predicted"/>
<name>A0ABY7FT24_MYAAR</name>
<dbReference type="Proteomes" id="UP001164746">
    <property type="component" value="Chromosome 14"/>
</dbReference>
<dbReference type="EMBL" id="CP111025">
    <property type="protein sequence ID" value="WAR25155.1"/>
    <property type="molecule type" value="Genomic_DNA"/>
</dbReference>
<dbReference type="PANTHER" id="PTHR14187">
    <property type="entry name" value="ALPHA KINASE/ELONGATION FACTOR 2 KINASE"/>
    <property type="match status" value="1"/>
</dbReference>
<organism evidence="1 2">
    <name type="scientific">Mya arenaria</name>
    <name type="common">Soft-shell clam</name>
    <dbReference type="NCBI Taxonomy" id="6604"/>
    <lineage>
        <taxon>Eukaryota</taxon>
        <taxon>Metazoa</taxon>
        <taxon>Spiralia</taxon>
        <taxon>Lophotrochozoa</taxon>
        <taxon>Mollusca</taxon>
        <taxon>Bivalvia</taxon>
        <taxon>Autobranchia</taxon>
        <taxon>Heteroconchia</taxon>
        <taxon>Euheterodonta</taxon>
        <taxon>Imparidentia</taxon>
        <taxon>Neoheterodontei</taxon>
        <taxon>Myida</taxon>
        <taxon>Myoidea</taxon>
        <taxon>Myidae</taxon>
        <taxon>Mya</taxon>
    </lineage>
</organism>
<dbReference type="InterPro" id="IPR043129">
    <property type="entry name" value="ATPase_NBD"/>
</dbReference>
<dbReference type="PANTHER" id="PTHR14187:SF5">
    <property type="entry name" value="HEAT SHOCK 70 KDA PROTEIN 12A"/>
    <property type="match status" value="1"/>
</dbReference>
<keyword evidence="2" id="KW-1185">Reference proteome</keyword>
<accession>A0ABY7FT24</accession>
<gene>
    <name evidence="1" type="ORF">MAR_010859</name>
</gene>
<sequence length="649" mass="72384">MVCMLKPQNVIRPGVMAAFKENHMEDYIDLFRDFEIKKRDISTKKSGGKINLRMPVALVETVKEVSGKTIKETIVGSAYRERIKHLGDKIRVDADLVIELFEEPVTSILNHVSTLLKESAVRGCNKIVMVGGFSESPILQERVKERFSGMSVIVPNEAGLAVLKGAVIFGHSPTAIAERVCKLTYGYKASHLYKKTCSHPTGRCEKDKNEDLRCYDIFTIQAKAGENVKLSQEGPESTFTPVSASQTTIALEIYASLNPNPSHTTEQRCSKIGYLNIPIDDTSLGKDREFGIRFIFGGTELEVKVEDKADKRGIGRTLMLEDETGKKGPGVMGAFKESHMEDYIELFRDFEIKKRDISTKKSGGKITLRMPVALVEIVKEVTGKTIKETIVGSVYGERIKHHGDKIRVDADIVIELFDEPVTSILNHVSTLLKESAVRGCNKIVMVGGFSESPILQERVKERFSGMSVIVPTEAGLAVLKGAVIVGHSPTTIAERVCKLTYGFASTHPREETCSHPKGRIERDANGDLRCQDIFVIQARAVDKVRLSEERPEIKARPVIDSQTGIGFDIVACSNPSPYHTTERGCSKIGHIAYQREFTWQLTRIWRSFQLRWNRNRSGSRRQDRQTSISTTGRLPSGYLGILQYPVANH</sequence>
<evidence type="ECO:0000313" key="2">
    <source>
        <dbReference type="Proteomes" id="UP001164746"/>
    </source>
</evidence>
<dbReference type="SUPFAM" id="SSF53067">
    <property type="entry name" value="Actin-like ATPase domain"/>
    <property type="match status" value="2"/>
</dbReference>
<reference evidence="1" key="1">
    <citation type="submission" date="2022-11" db="EMBL/GenBank/DDBJ databases">
        <title>Centuries of genome instability and evolution in soft-shell clam transmissible cancer (bioRxiv).</title>
        <authorList>
            <person name="Hart S.F.M."/>
            <person name="Yonemitsu M.A."/>
            <person name="Giersch R.M."/>
            <person name="Beal B.F."/>
            <person name="Arriagada G."/>
            <person name="Davis B.W."/>
            <person name="Ostrander E.A."/>
            <person name="Goff S.P."/>
            <person name="Metzger M.J."/>
        </authorList>
    </citation>
    <scope>NUCLEOTIDE SEQUENCE</scope>
    <source>
        <strain evidence="1">MELC-2E11</strain>
        <tissue evidence="1">Siphon/mantle</tissue>
    </source>
</reference>
<evidence type="ECO:0000313" key="1">
    <source>
        <dbReference type="EMBL" id="WAR25155.1"/>
    </source>
</evidence>
<dbReference type="Gene3D" id="3.90.640.10">
    <property type="entry name" value="Actin, Chain A, domain 4"/>
    <property type="match status" value="1"/>
</dbReference>
<dbReference type="Gene3D" id="3.30.420.40">
    <property type="match status" value="2"/>
</dbReference>